<sequence>MQDDTIMGSSPIGKRLESTGKKEKTYCLVFGNKNLPIVGKITIGRAPDNDVVIDNKLASRYHAFIQKIKNICYIKDLSSTNGTYVNGKKIPTDKYVRLSPGDEVTIGKTSLIVR</sequence>
<dbReference type="Gene3D" id="2.60.200.20">
    <property type="match status" value="1"/>
</dbReference>
<dbReference type="PROSITE" id="PS50006">
    <property type="entry name" value="FHA_DOMAIN"/>
    <property type="match status" value="1"/>
</dbReference>
<organism evidence="2 3">
    <name type="scientific">Rarispira pelagica</name>
    <dbReference type="NCBI Taxonomy" id="3141764"/>
    <lineage>
        <taxon>Bacteria</taxon>
        <taxon>Pseudomonadati</taxon>
        <taxon>Spirochaetota</taxon>
        <taxon>Spirochaetia</taxon>
        <taxon>Winmispirales</taxon>
        <taxon>Winmispiraceae</taxon>
        <taxon>Rarispira</taxon>
    </lineage>
</organism>
<proteinExistence type="predicted"/>
<accession>A0ABU9UBL1</accession>
<evidence type="ECO:0000313" key="2">
    <source>
        <dbReference type="EMBL" id="MEM5948054.1"/>
    </source>
</evidence>
<feature type="domain" description="FHA" evidence="1">
    <location>
        <begin position="41"/>
        <end position="90"/>
    </location>
</feature>
<dbReference type="RefSeq" id="WP_420069500.1">
    <property type="nucleotide sequence ID" value="NZ_JBCHKQ010000002.1"/>
</dbReference>
<dbReference type="Proteomes" id="UP001466331">
    <property type="component" value="Unassembled WGS sequence"/>
</dbReference>
<dbReference type="Pfam" id="PF00498">
    <property type="entry name" value="FHA"/>
    <property type="match status" value="1"/>
</dbReference>
<comment type="caution">
    <text evidence="2">The sequence shown here is derived from an EMBL/GenBank/DDBJ whole genome shotgun (WGS) entry which is preliminary data.</text>
</comment>
<dbReference type="InterPro" id="IPR000253">
    <property type="entry name" value="FHA_dom"/>
</dbReference>
<dbReference type="PANTHER" id="PTHR23308">
    <property type="entry name" value="NUCLEAR INHIBITOR OF PROTEIN PHOSPHATASE-1"/>
    <property type="match status" value="1"/>
</dbReference>
<evidence type="ECO:0000259" key="1">
    <source>
        <dbReference type="PROSITE" id="PS50006"/>
    </source>
</evidence>
<keyword evidence="3" id="KW-1185">Reference proteome</keyword>
<gene>
    <name evidence="2" type="ORF">WKV44_05820</name>
</gene>
<dbReference type="CDD" id="cd00060">
    <property type="entry name" value="FHA"/>
    <property type="match status" value="1"/>
</dbReference>
<reference evidence="2 3" key="1">
    <citation type="submission" date="2024-03" db="EMBL/GenBank/DDBJ databases">
        <title>Ignisphaera cupida sp. nov., a hyperthermophilic hydrolytic archaeon from a hot spring of Kamchatka, and proposal of Ignisphaeraceae fam. nov.</title>
        <authorList>
            <person name="Podosokorskaya O.A."/>
            <person name="Elcheninov A.G."/>
            <person name="Maltseva A.I."/>
            <person name="Zayulina K.S."/>
            <person name="Novikov A."/>
            <person name="Merkel A.Y."/>
        </authorList>
    </citation>
    <scope>NUCLEOTIDE SEQUENCE [LARGE SCALE GENOMIC DNA]</scope>
    <source>
        <strain evidence="2 3">38H-sp</strain>
    </source>
</reference>
<dbReference type="SUPFAM" id="SSF49879">
    <property type="entry name" value="SMAD/FHA domain"/>
    <property type="match status" value="1"/>
</dbReference>
<dbReference type="InterPro" id="IPR050923">
    <property type="entry name" value="Cell_Proc_Reg/RNA_Proc"/>
</dbReference>
<dbReference type="InterPro" id="IPR008984">
    <property type="entry name" value="SMAD_FHA_dom_sf"/>
</dbReference>
<dbReference type="SMART" id="SM00240">
    <property type="entry name" value="FHA"/>
    <property type="match status" value="1"/>
</dbReference>
<name>A0ABU9UBL1_9SPIR</name>
<evidence type="ECO:0000313" key="3">
    <source>
        <dbReference type="Proteomes" id="UP001466331"/>
    </source>
</evidence>
<dbReference type="EMBL" id="JBCHKQ010000002">
    <property type="protein sequence ID" value="MEM5948054.1"/>
    <property type="molecule type" value="Genomic_DNA"/>
</dbReference>
<protein>
    <submittedName>
        <fullName evidence="2">FHA domain-containing protein</fullName>
    </submittedName>
</protein>